<dbReference type="Pfam" id="PF02021">
    <property type="entry name" value="UPF0102"/>
    <property type="match status" value="1"/>
</dbReference>
<evidence type="ECO:0000256" key="1">
    <source>
        <dbReference type="ARBA" id="ARBA00006738"/>
    </source>
</evidence>
<dbReference type="PANTHER" id="PTHR34039">
    <property type="entry name" value="UPF0102 PROTEIN YRAN"/>
    <property type="match status" value="1"/>
</dbReference>
<proteinExistence type="inferred from homology"/>
<dbReference type="KEGG" id="bfm:BP422_13385"/>
<dbReference type="PANTHER" id="PTHR34039:SF1">
    <property type="entry name" value="UPF0102 PROTEIN YRAN"/>
    <property type="match status" value="1"/>
</dbReference>
<dbReference type="EMBL" id="CP018145">
    <property type="protein sequence ID" value="ASJ54461.1"/>
    <property type="molecule type" value="Genomic_DNA"/>
</dbReference>
<dbReference type="AlphaFoldDB" id="A0A220MHA9"/>
<evidence type="ECO:0000313" key="4">
    <source>
        <dbReference type="Proteomes" id="UP000197781"/>
    </source>
</evidence>
<evidence type="ECO:0000313" key="3">
    <source>
        <dbReference type="EMBL" id="ASJ54461.1"/>
    </source>
</evidence>
<sequence length="125" mass="14390">MSDHRRLLGQRGEQLAEGYLVNKGFRIVDRNVRTKRGEMDLIALDGNCLVFIEVRTRSSQFFGTAGESITWKKKQKLRELAVEYLQKSSQPIPAFRFDVIAIYTGTSTQGRDFMKPVIEHYESAF</sequence>
<dbReference type="InterPro" id="IPR011856">
    <property type="entry name" value="tRNA_endonuc-like_dom_sf"/>
</dbReference>
<dbReference type="InterPro" id="IPR003509">
    <property type="entry name" value="UPF0102_YraN-like"/>
</dbReference>
<evidence type="ECO:0000256" key="2">
    <source>
        <dbReference type="HAMAP-Rule" id="MF_00048"/>
    </source>
</evidence>
<reference evidence="3 4" key="1">
    <citation type="submission" date="2016-11" db="EMBL/GenBank/DDBJ databases">
        <authorList>
            <person name="Jaros S."/>
            <person name="Januszkiewicz K."/>
            <person name="Wedrychowicz H."/>
        </authorList>
    </citation>
    <scope>NUCLEOTIDE SEQUENCE [LARGE SCALE GENOMIC DNA]</scope>
    <source>
        <strain evidence="3 4">NF2</strain>
    </source>
</reference>
<protein>
    <recommendedName>
        <fullName evidence="2">UPF0102 protein BP422_13385</fullName>
    </recommendedName>
</protein>
<name>A0A220MHA9_9BACL</name>
<dbReference type="NCBIfam" id="NF009154">
    <property type="entry name" value="PRK12497.3-3"/>
    <property type="match status" value="1"/>
</dbReference>
<dbReference type="InterPro" id="IPR011335">
    <property type="entry name" value="Restrct_endonuc-II-like"/>
</dbReference>
<dbReference type="NCBIfam" id="NF009150">
    <property type="entry name" value="PRK12497.1-3"/>
    <property type="match status" value="1"/>
</dbReference>
<dbReference type="RefSeq" id="WP_088908210.1">
    <property type="nucleotide sequence ID" value="NZ_CP018145.1"/>
</dbReference>
<dbReference type="Proteomes" id="UP000197781">
    <property type="component" value="Chromosome"/>
</dbReference>
<gene>
    <name evidence="3" type="ORF">BP422_13385</name>
</gene>
<dbReference type="NCBIfam" id="TIGR00252">
    <property type="entry name" value="YraN family protein"/>
    <property type="match status" value="1"/>
</dbReference>
<dbReference type="HAMAP" id="MF_00048">
    <property type="entry name" value="UPF0102"/>
    <property type="match status" value="1"/>
</dbReference>
<dbReference type="SUPFAM" id="SSF52980">
    <property type="entry name" value="Restriction endonuclease-like"/>
    <property type="match status" value="1"/>
</dbReference>
<dbReference type="CDD" id="cd20736">
    <property type="entry name" value="PoNe_Nuclease"/>
    <property type="match status" value="1"/>
</dbReference>
<organism evidence="3 4">
    <name type="scientific">Brevibacillus formosus</name>
    <dbReference type="NCBI Taxonomy" id="54913"/>
    <lineage>
        <taxon>Bacteria</taxon>
        <taxon>Bacillati</taxon>
        <taxon>Bacillota</taxon>
        <taxon>Bacilli</taxon>
        <taxon>Bacillales</taxon>
        <taxon>Paenibacillaceae</taxon>
        <taxon>Brevibacillus</taxon>
    </lineage>
</organism>
<dbReference type="Gene3D" id="3.40.1350.10">
    <property type="match status" value="1"/>
</dbReference>
<dbReference type="GO" id="GO:0003676">
    <property type="term" value="F:nucleic acid binding"/>
    <property type="evidence" value="ECO:0007669"/>
    <property type="project" value="InterPro"/>
</dbReference>
<comment type="similarity">
    <text evidence="1 2">Belongs to the UPF0102 family.</text>
</comment>
<accession>A0A220MHA9</accession>